<feature type="transmembrane region" description="Helical" evidence="6">
    <location>
        <begin position="235"/>
        <end position="257"/>
    </location>
</feature>
<proteinExistence type="inferred from homology"/>
<gene>
    <name evidence="7" type="ORF">PYX00_002002</name>
</gene>
<dbReference type="EMBL" id="JARGDH010000001">
    <property type="protein sequence ID" value="KAL0280821.1"/>
    <property type="molecule type" value="Genomic_DNA"/>
</dbReference>
<evidence type="ECO:0000256" key="5">
    <source>
        <dbReference type="RuleBase" id="RU000477"/>
    </source>
</evidence>
<feature type="transmembrane region" description="Helical" evidence="6">
    <location>
        <begin position="66"/>
        <end position="84"/>
    </location>
</feature>
<dbReference type="PANTHER" id="PTHR19139:SF270">
    <property type="entry name" value="ENTOMOGLYCEROPORIN 1-RELATED"/>
    <property type="match status" value="1"/>
</dbReference>
<dbReference type="PRINTS" id="PR00783">
    <property type="entry name" value="MINTRINSICP"/>
</dbReference>
<accession>A0AAW2IFY7</accession>
<evidence type="ECO:0000256" key="2">
    <source>
        <dbReference type="ARBA" id="ARBA00022692"/>
    </source>
</evidence>
<organism evidence="7">
    <name type="scientific">Menopon gallinae</name>
    <name type="common">poultry shaft louse</name>
    <dbReference type="NCBI Taxonomy" id="328185"/>
    <lineage>
        <taxon>Eukaryota</taxon>
        <taxon>Metazoa</taxon>
        <taxon>Ecdysozoa</taxon>
        <taxon>Arthropoda</taxon>
        <taxon>Hexapoda</taxon>
        <taxon>Insecta</taxon>
        <taxon>Pterygota</taxon>
        <taxon>Neoptera</taxon>
        <taxon>Paraneoptera</taxon>
        <taxon>Psocodea</taxon>
        <taxon>Troctomorpha</taxon>
        <taxon>Phthiraptera</taxon>
        <taxon>Amblycera</taxon>
        <taxon>Menoponidae</taxon>
        <taxon>Menopon</taxon>
    </lineage>
</organism>
<comment type="similarity">
    <text evidence="5">Belongs to the MIP/aquaporin (TC 1.A.8) family.</text>
</comment>
<dbReference type="InterPro" id="IPR023271">
    <property type="entry name" value="Aquaporin-like"/>
</dbReference>
<name>A0AAW2IFY7_9NEOP</name>
<dbReference type="PANTHER" id="PTHR19139">
    <property type="entry name" value="AQUAPORIN TRANSPORTER"/>
    <property type="match status" value="1"/>
</dbReference>
<keyword evidence="4 6" id="KW-0472">Membrane</keyword>
<dbReference type="InterPro" id="IPR034294">
    <property type="entry name" value="Aquaporin_transptr"/>
</dbReference>
<sequence>MNRIIRPYVRRQLAQCPRRTRKFFTLNDQKAELIIRYIVNFFSEVVSTGILVFLVCLGGVNGLGQNGNFTGAILCASLGVFMAIQVGSQVSGGHANPAVTVLSLFFKKLTFPMAINYICGQVVGGILGFGLIILITPTTEMLNEGHKYGLGTTVPHPDLSLLQALIVEFLLTVLLMAMICSAWDPRNAYHDSMSLKIGLSVFPLAYAGAPYSGCSMNPARSFGPALWNNVWKDHWIYWVGPLSGAMVCGFFYTTFFCPKISRNN</sequence>
<evidence type="ECO:0000256" key="3">
    <source>
        <dbReference type="ARBA" id="ARBA00022989"/>
    </source>
</evidence>
<evidence type="ECO:0008006" key="8">
    <source>
        <dbReference type="Google" id="ProtNLM"/>
    </source>
</evidence>
<evidence type="ECO:0000256" key="4">
    <source>
        <dbReference type="ARBA" id="ARBA00023136"/>
    </source>
</evidence>
<dbReference type="AlphaFoldDB" id="A0AAW2IFY7"/>
<feature type="transmembrane region" description="Helical" evidence="6">
    <location>
        <begin position="161"/>
        <end position="183"/>
    </location>
</feature>
<dbReference type="SUPFAM" id="SSF81338">
    <property type="entry name" value="Aquaporin-like"/>
    <property type="match status" value="1"/>
</dbReference>
<keyword evidence="5" id="KW-0813">Transport</keyword>
<feature type="transmembrane region" description="Helical" evidence="6">
    <location>
        <begin position="195"/>
        <end position="213"/>
    </location>
</feature>
<dbReference type="GO" id="GO:0005886">
    <property type="term" value="C:plasma membrane"/>
    <property type="evidence" value="ECO:0007669"/>
    <property type="project" value="TreeGrafter"/>
</dbReference>
<comment type="caution">
    <text evidence="7">The sequence shown here is derived from an EMBL/GenBank/DDBJ whole genome shotgun (WGS) entry which is preliminary data.</text>
</comment>
<reference evidence="7" key="1">
    <citation type="journal article" date="2024" name="Gigascience">
        <title>Chromosome-level genome of the poultry shaft louse Menopon gallinae provides insight into the host-switching and adaptive evolution of parasitic lice.</title>
        <authorList>
            <person name="Xu Y."/>
            <person name="Ma L."/>
            <person name="Liu S."/>
            <person name="Liang Y."/>
            <person name="Liu Q."/>
            <person name="He Z."/>
            <person name="Tian L."/>
            <person name="Duan Y."/>
            <person name="Cai W."/>
            <person name="Li H."/>
            <person name="Song F."/>
        </authorList>
    </citation>
    <scope>NUCLEOTIDE SEQUENCE</scope>
    <source>
        <strain evidence="7">Cailab_2023a</strain>
    </source>
</reference>
<evidence type="ECO:0000256" key="1">
    <source>
        <dbReference type="ARBA" id="ARBA00004141"/>
    </source>
</evidence>
<evidence type="ECO:0000256" key="6">
    <source>
        <dbReference type="SAM" id="Phobius"/>
    </source>
</evidence>
<dbReference type="GO" id="GO:0015267">
    <property type="term" value="F:channel activity"/>
    <property type="evidence" value="ECO:0007669"/>
    <property type="project" value="InterPro"/>
</dbReference>
<evidence type="ECO:0000313" key="7">
    <source>
        <dbReference type="EMBL" id="KAL0280821.1"/>
    </source>
</evidence>
<dbReference type="Gene3D" id="1.20.1080.10">
    <property type="entry name" value="Glycerol uptake facilitator protein"/>
    <property type="match status" value="1"/>
</dbReference>
<dbReference type="InterPro" id="IPR000425">
    <property type="entry name" value="MIP"/>
</dbReference>
<feature type="transmembrane region" description="Helical" evidence="6">
    <location>
        <begin position="114"/>
        <end position="135"/>
    </location>
</feature>
<dbReference type="Pfam" id="PF00230">
    <property type="entry name" value="MIP"/>
    <property type="match status" value="1"/>
</dbReference>
<keyword evidence="3 6" id="KW-1133">Transmembrane helix</keyword>
<keyword evidence="2 5" id="KW-0812">Transmembrane</keyword>
<feature type="transmembrane region" description="Helical" evidence="6">
    <location>
        <begin position="37"/>
        <end position="60"/>
    </location>
</feature>
<comment type="subcellular location">
    <subcellularLocation>
        <location evidence="1">Membrane</location>
        <topology evidence="1">Multi-pass membrane protein</topology>
    </subcellularLocation>
</comment>
<protein>
    <recommendedName>
        <fullName evidence="8">Aquaporin</fullName>
    </recommendedName>
</protein>